<accession>A0A4S2MTE4</accession>
<evidence type="ECO:0000256" key="6">
    <source>
        <dbReference type="SAM" id="Phobius"/>
    </source>
</evidence>
<feature type="transmembrane region" description="Helical" evidence="6">
    <location>
        <begin position="221"/>
        <end position="243"/>
    </location>
</feature>
<dbReference type="SMART" id="SM01160">
    <property type="entry name" value="DUF1751"/>
    <property type="match status" value="1"/>
</dbReference>
<feature type="transmembrane region" description="Helical" evidence="6">
    <location>
        <begin position="192"/>
        <end position="215"/>
    </location>
</feature>
<dbReference type="SUPFAM" id="SSF144091">
    <property type="entry name" value="Rhomboid-like"/>
    <property type="match status" value="1"/>
</dbReference>
<evidence type="ECO:0000256" key="3">
    <source>
        <dbReference type="ARBA" id="ARBA00022989"/>
    </source>
</evidence>
<dbReference type="InterPro" id="IPR035952">
    <property type="entry name" value="Rhomboid-like_sf"/>
</dbReference>
<feature type="transmembrane region" description="Helical" evidence="6">
    <location>
        <begin position="163"/>
        <end position="180"/>
    </location>
</feature>
<keyword evidence="2 6" id="KW-0812">Transmembrane</keyword>
<feature type="region of interest" description="Disordered" evidence="5">
    <location>
        <begin position="31"/>
        <end position="69"/>
    </location>
</feature>
<dbReference type="GO" id="GO:0016020">
    <property type="term" value="C:membrane"/>
    <property type="evidence" value="ECO:0007669"/>
    <property type="project" value="UniProtKB-SubCell"/>
</dbReference>
<keyword evidence="3 6" id="KW-1133">Transmembrane helix</keyword>
<dbReference type="PANTHER" id="PTHR13377:SF3">
    <property type="entry name" value="TRANSMEMBRANE PROTEIN 115"/>
    <property type="match status" value="1"/>
</dbReference>
<comment type="subcellular location">
    <subcellularLocation>
        <location evidence="1">Membrane</location>
        <topology evidence="1">Multi-pass membrane protein</topology>
    </subcellularLocation>
</comment>
<feature type="compositionally biased region" description="Low complexity" evidence="5">
    <location>
        <begin position="45"/>
        <end position="69"/>
    </location>
</feature>
<gene>
    <name evidence="7" type="ORF">EX30DRAFT_332976</name>
</gene>
<evidence type="ECO:0000256" key="2">
    <source>
        <dbReference type="ARBA" id="ARBA00022692"/>
    </source>
</evidence>
<evidence type="ECO:0000256" key="5">
    <source>
        <dbReference type="SAM" id="MobiDB-lite"/>
    </source>
</evidence>
<dbReference type="FunCoup" id="A0A4S2MTE4">
    <property type="interactions" value="594"/>
</dbReference>
<dbReference type="Gene3D" id="1.20.1540.10">
    <property type="entry name" value="Rhomboid-like"/>
    <property type="match status" value="1"/>
</dbReference>
<evidence type="ECO:0000313" key="7">
    <source>
        <dbReference type="EMBL" id="TGZ79760.1"/>
    </source>
</evidence>
<dbReference type="Pfam" id="PF08551">
    <property type="entry name" value="DUF1751"/>
    <property type="match status" value="1"/>
</dbReference>
<keyword evidence="8" id="KW-1185">Reference proteome</keyword>
<dbReference type="OrthoDB" id="73612at2759"/>
<dbReference type="AlphaFoldDB" id="A0A4S2MTE4"/>
<dbReference type="STRING" id="341454.A0A4S2MTE4"/>
<evidence type="ECO:0000256" key="1">
    <source>
        <dbReference type="ARBA" id="ARBA00004141"/>
    </source>
</evidence>
<evidence type="ECO:0000256" key="4">
    <source>
        <dbReference type="ARBA" id="ARBA00023136"/>
    </source>
</evidence>
<dbReference type="GO" id="GO:0006890">
    <property type="term" value="P:retrograde vesicle-mediated transport, Golgi to endoplasmic reticulum"/>
    <property type="evidence" value="ECO:0007669"/>
    <property type="project" value="InterPro"/>
</dbReference>
<dbReference type="GO" id="GO:0005794">
    <property type="term" value="C:Golgi apparatus"/>
    <property type="evidence" value="ECO:0007669"/>
    <property type="project" value="TreeGrafter"/>
</dbReference>
<proteinExistence type="predicted"/>
<organism evidence="7 8">
    <name type="scientific">Ascodesmis nigricans</name>
    <dbReference type="NCBI Taxonomy" id="341454"/>
    <lineage>
        <taxon>Eukaryota</taxon>
        <taxon>Fungi</taxon>
        <taxon>Dikarya</taxon>
        <taxon>Ascomycota</taxon>
        <taxon>Pezizomycotina</taxon>
        <taxon>Pezizomycetes</taxon>
        <taxon>Pezizales</taxon>
        <taxon>Ascodesmidaceae</taxon>
        <taxon>Ascodesmis</taxon>
    </lineage>
</organism>
<dbReference type="FunFam" id="1.20.1540.10:FF:000004">
    <property type="entry name" value="Transmembrane protein 115"/>
    <property type="match status" value="1"/>
</dbReference>
<protein>
    <submittedName>
        <fullName evidence="7">DUF1751-domain-containing protein</fullName>
    </submittedName>
</protein>
<feature type="transmembrane region" description="Helical" evidence="6">
    <location>
        <begin position="264"/>
        <end position="290"/>
    </location>
</feature>
<dbReference type="Proteomes" id="UP000298138">
    <property type="component" value="Unassembled WGS sequence"/>
</dbReference>
<dbReference type="EMBL" id="ML220129">
    <property type="protein sequence ID" value="TGZ79760.1"/>
    <property type="molecule type" value="Genomic_DNA"/>
</dbReference>
<keyword evidence="4 6" id="KW-0472">Membrane</keyword>
<sequence length="439" mass="47689">MMLLAAALPSPKHHHPRQPDVACVVIRRRNPERPSAHPPPLHQTSSASPESPYSSRIRRPSSPSARPHLSLRLPAALNNGSTMPRGITIPPITRACLVSCVALSVLNAALRYSAYIHNSSNSEGTPGESPDTNYVIPYLSIVPARSILYPWTFVTASLVEQNIFTLSVTLTTLFYCGKYLERAWGSRELAKFLLVVMLIPNFLTFLAYALWFAISGNPVRSFTPICGATAIQAGFLVAFKQLVPEYTVRIFKNMIRIRIKRFPAIFLLVNTLSGPLLGTDVAVFLSWLGFFSSWTYLRFYKKTYPDLEVAQDRAIKGDASESFAIINFFPAVLHPALSIIANTTYNLLLTLNLCVPFSDADIALSNAQAQARGNAGLGAMFAMTPGQARSSRAETERRRELALRALDQQLSAATGKVRGGETAGSGTGVGDGSGSGSAT</sequence>
<reference evidence="7 8" key="1">
    <citation type="submission" date="2019-04" db="EMBL/GenBank/DDBJ databases">
        <title>Comparative genomics and transcriptomics to analyze fruiting body development in filamentous ascomycetes.</title>
        <authorList>
            <consortium name="DOE Joint Genome Institute"/>
            <person name="Lutkenhaus R."/>
            <person name="Traeger S."/>
            <person name="Breuer J."/>
            <person name="Kuo A."/>
            <person name="Lipzen A."/>
            <person name="Pangilinan J."/>
            <person name="Dilworth D."/>
            <person name="Sandor L."/>
            <person name="Poggeler S."/>
            <person name="Barry K."/>
            <person name="Grigoriev I.V."/>
            <person name="Nowrousian M."/>
        </authorList>
    </citation>
    <scope>NUCLEOTIDE SEQUENCE [LARGE SCALE GENOMIC DNA]</scope>
    <source>
        <strain evidence="7 8">CBS 389.68</strain>
    </source>
</reference>
<evidence type="ECO:0000313" key="8">
    <source>
        <dbReference type="Proteomes" id="UP000298138"/>
    </source>
</evidence>
<dbReference type="InterPro" id="IPR013861">
    <property type="entry name" value="TMEM115/Pdh1/Rbl19"/>
</dbReference>
<name>A0A4S2MTE4_9PEZI</name>
<feature type="region of interest" description="Disordered" evidence="5">
    <location>
        <begin position="412"/>
        <end position="439"/>
    </location>
</feature>
<feature type="compositionally biased region" description="Gly residues" evidence="5">
    <location>
        <begin position="421"/>
        <end position="439"/>
    </location>
</feature>
<dbReference type="PANTHER" id="PTHR13377">
    <property type="entry name" value="PLACENTAL PROTEIN 6"/>
    <property type="match status" value="1"/>
</dbReference>
<dbReference type="InParanoid" id="A0A4S2MTE4"/>